<reference evidence="1 2" key="1">
    <citation type="submission" date="2021-06" db="EMBL/GenBank/DDBJ databases">
        <authorList>
            <person name="Palmer J.M."/>
        </authorList>
    </citation>
    <scope>NUCLEOTIDE SEQUENCE [LARGE SCALE GENOMIC DNA]</scope>
    <source>
        <strain evidence="2">if_2019</strain>
        <tissue evidence="1">Muscle</tissue>
    </source>
</reference>
<sequence>MVGSAAALYQIYWRSIRGKQTDVLVKPPQWVFRSPLPSIQSLANKIDKLLLLNYKNRLSQICHPLFHQNLAREHTLDCALQMPSHYPEQNPRLADDHNNFFCRFEKQLFSPSDKSSPSTIHPPHFRPPAWTACLLLMPESIPCPTSSHLHSDLHSEQVSRAM</sequence>
<comment type="caution">
    <text evidence="1">The sequence shown here is derived from an EMBL/GenBank/DDBJ whole genome shotgun (WGS) entry which is preliminary data.</text>
</comment>
<proteinExistence type="predicted"/>
<evidence type="ECO:0000313" key="2">
    <source>
        <dbReference type="Proteomes" id="UP001482620"/>
    </source>
</evidence>
<dbReference type="Proteomes" id="UP001482620">
    <property type="component" value="Unassembled WGS sequence"/>
</dbReference>
<protein>
    <submittedName>
        <fullName evidence="1">Uncharacterized protein</fullName>
    </submittedName>
</protein>
<gene>
    <name evidence="1" type="ORF">ILYODFUR_002620</name>
</gene>
<accession>A0ABV0UNT6</accession>
<keyword evidence="2" id="KW-1185">Reference proteome</keyword>
<organism evidence="1 2">
    <name type="scientific">Ilyodon furcidens</name>
    <name type="common">goldbreast splitfin</name>
    <dbReference type="NCBI Taxonomy" id="33524"/>
    <lineage>
        <taxon>Eukaryota</taxon>
        <taxon>Metazoa</taxon>
        <taxon>Chordata</taxon>
        <taxon>Craniata</taxon>
        <taxon>Vertebrata</taxon>
        <taxon>Euteleostomi</taxon>
        <taxon>Actinopterygii</taxon>
        <taxon>Neopterygii</taxon>
        <taxon>Teleostei</taxon>
        <taxon>Neoteleostei</taxon>
        <taxon>Acanthomorphata</taxon>
        <taxon>Ovalentaria</taxon>
        <taxon>Atherinomorphae</taxon>
        <taxon>Cyprinodontiformes</taxon>
        <taxon>Goodeidae</taxon>
        <taxon>Ilyodon</taxon>
    </lineage>
</organism>
<name>A0ABV0UNT6_9TELE</name>
<evidence type="ECO:0000313" key="1">
    <source>
        <dbReference type="EMBL" id="MEQ2246766.1"/>
    </source>
</evidence>
<dbReference type="EMBL" id="JAHRIQ010081223">
    <property type="protein sequence ID" value="MEQ2246766.1"/>
    <property type="molecule type" value="Genomic_DNA"/>
</dbReference>